<sequence length="146" mass="17572">MQSKPNYIKIYEFTLNINTMTLNKLFEIDKDFYIRKWNPLEKDSGKVVFKYPIVSEEFPLYDYDWYLIVALEKADKVKADRHLLTRELLLNYRNAIREGYNHQLDSALDGRFSHPRNKNTIQGIKSYIERIFKKQDEIRKKMLGES</sequence>
<name>A0ABM6MR99_9FLAO</name>
<accession>A0ABM6MR99</accession>
<proteinExistence type="predicted"/>
<reference evidence="1 2" key="1">
    <citation type="submission" date="2017-09" db="EMBL/GenBank/DDBJ databases">
        <title>Complete circularized genomes of four mosquito-derived Elizabethkingia anophelis isolates.</title>
        <authorList>
            <person name="Nicholson A.C."/>
            <person name="Xu J."/>
        </authorList>
    </citation>
    <scope>NUCLEOTIDE SEQUENCE [LARGE SCALE GENOMIC DNA]</scope>
    <source>
        <strain evidence="1 2">R26</strain>
    </source>
</reference>
<protein>
    <submittedName>
        <fullName evidence="1">Uncharacterized protein</fullName>
    </submittedName>
</protein>
<dbReference type="EMBL" id="CP023401">
    <property type="protein sequence ID" value="ATC35596.1"/>
    <property type="molecule type" value="Genomic_DNA"/>
</dbReference>
<evidence type="ECO:0000313" key="1">
    <source>
        <dbReference type="EMBL" id="ATC35596.1"/>
    </source>
</evidence>
<organism evidence="1 2">
    <name type="scientific">Elizabethkingia anophelis R26</name>
    <dbReference type="NCBI Taxonomy" id="1246994"/>
    <lineage>
        <taxon>Bacteria</taxon>
        <taxon>Pseudomonadati</taxon>
        <taxon>Bacteroidota</taxon>
        <taxon>Flavobacteriia</taxon>
        <taxon>Flavobacteriales</taxon>
        <taxon>Weeksellaceae</taxon>
        <taxon>Elizabethkingia</taxon>
    </lineage>
</organism>
<dbReference type="Proteomes" id="UP000190057">
    <property type="component" value="Chromosome"/>
</dbReference>
<evidence type="ECO:0000313" key="2">
    <source>
        <dbReference type="Proteomes" id="UP000190057"/>
    </source>
</evidence>
<gene>
    <name evidence="1" type="ORF">BAZ09_004930</name>
</gene>
<keyword evidence="2" id="KW-1185">Reference proteome</keyword>